<accession>A0A2C5ZG92</accession>
<gene>
    <name evidence="4" type="ORF">CDD80_5175</name>
</gene>
<dbReference type="GO" id="GO:0005783">
    <property type="term" value="C:endoplasmic reticulum"/>
    <property type="evidence" value="ECO:0007669"/>
    <property type="project" value="TreeGrafter"/>
</dbReference>
<dbReference type="EMBL" id="NJES01000005">
    <property type="protein sequence ID" value="PHH80965.1"/>
    <property type="molecule type" value="Genomic_DNA"/>
</dbReference>
<dbReference type="InterPro" id="IPR001623">
    <property type="entry name" value="DnaJ_domain"/>
</dbReference>
<keyword evidence="2" id="KW-0812">Transmembrane</keyword>
<proteinExistence type="predicted"/>
<feature type="transmembrane region" description="Helical" evidence="2">
    <location>
        <begin position="160"/>
        <end position="180"/>
    </location>
</feature>
<dbReference type="PANTHER" id="PTHR44360:SF1">
    <property type="entry name" value="DNAJ HOMOLOG SUBFAMILY B MEMBER 9"/>
    <property type="match status" value="1"/>
</dbReference>
<dbReference type="Gene3D" id="1.10.287.110">
    <property type="entry name" value="DnaJ domain"/>
    <property type="match status" value="1"/>
</dbReference>
<dbReference type="GO" id="GO:0051087">
    <property type="term" value="F:protein-folding chaperone binding"/>
    <property type="evidence" value="ECO:0007669"/>
    <property type="project" value="TreeGrafter"/>
</dbReference>
<keyword evidence="5" id="KW-1185">Reference proteome</keyword>
<dbReference type="GO" id="GO:0051787">
    <property type="term" value="F:misfolded protein binding"/>
    <property type="evidence" value="ECO:0007669"/>
    <property type="project" value="TreeGrafter"/>
</dbReference>
<dbReference type="Pfam" id="PF00226">
    <property type="entry name" value="DnaJ"/>
    <property type="match status" value="1"/>
</dbReference>
<dbReference type="Proteomes" id="UP000226431">
    <property type="component" value="Unassembled WGS sequence"/>
</dbReference>
<keyword evidence="1" id="KW-0143">Chaperone</keyword>
<comment type="caution">
    <text evidence="4">The sequence shown here is derived from an EMBL/GenBank/DDBJ whole genome shotgun (WGS) entry which is preliminary data.</text>
</comment>
<dbReference type="PRINTS" id="PR00625">
    <property type="entry name" value="JDOMAIN"/>
</dbReference>
<dbReference type="GO" id="GO:0036503">
    <property type="term" value="P:ERAD pathway"/>
    <property type="evidence" value="ECO:0007669"/>
    <property type="project" value="TreeGrafter"/>
</dbReference>
<reference evidence="4 5" key="1">
    <citation type="submission" date="2017-06" db="EMBL/GenBank/DDBJ databases">
        <title>Ant-infecting Ophiocordyceps genomes reveal a high diversity of potential behavioral manipulation genes and a possible major role for enterotoxins.</title>
        <authorList>
            <person name="De Bekker C."/>
            <person name="Evans H.C."/>
            <person name="Brachmann A."/>
            <person name="Hughes D.P."/>
        </authorList>
    </citation>
    <scope>NUCLEOTIDE SEQUENCE [LARGE SCALE GENOMIC DNA]</scope>
    <source>
        <strain evidence="4 5">Map16</strain>
    </source>
</reference>
<dbReference type="InterPro" id="IPR051948">
    <property type="entry name" value="Hsp70_co-chaperone_J-domain"/>
</dbReference>
<sequence>MSQSFSMIGWYILPGLATSVIQTIYYGLTIRAGDPKPAPESARHAAHRRNIKMAVVIIYLLYTIFEAYHDIRADPSYYEELGVPLDAGEREIRSRFRRVAAMHHPDKTGSEDDGFFFMHLKAVSDTLQHSAKRFAYERFGPAVVTWTECVTIREFVTRGFLLSILPHYSIAAATIYLLGLTGYMGTAKLHRWLMLVGLCLFELHAVTRPEFPAVVRVVNAVATRLPPYTPLLPFQIIKLAQKIVLTLCIGIAQIGPLLAEQSAARRRAGPRDEKLLQQALDRLEVASSQLDTETTRMVALEMAPFKGDEMAVRNLRDKMREWLVQNTIRADPMVRDAMGTSLRRRRIDAPSGAKGTR</sequence>
<dbReference type="PROSITE" id="PS50076">
    <property type="entry name" value="DNAJ_2"/>
    <property type="match status" value="1"/>
</dbReference>
<evidence type="ECO:0000313" key="4">
    <source>
        <dbReference type="EMBL" id="PHH80965.1"/>
    </source>
</evidence>
<keyword evidence="2" id="KW-1133">Transmembrane helix</keyword>
<organism evidence="4 5">
    <name type="scientific">Ophiocordyceps camponoti-rufipedis</name>
    <dbReference type="NCBI Taxonomy" id="2004952"/>
    <lineage>
        <taxon>Eukaryota</taxon>
        <taxon>Fungi</taxon>
        <taxon>Dikarya</taxon>
        <taxon>Ascomycota</taxon>
        <taxon>Pezizomycotina</taxon>
        <taxon>Sordariomycetes</taxon>
        <taxon>Hypocreomycetidae</taxon>
        <taxon>Hypocreales</taxon>
        <taxon>Ophiocordycipitaceae</taxon>
        <taxon>Ophiocordyceps</taxon>
    </lineage>
</organism>
<evidence type="ECO:0000259" key="3">
    <source>
        <dbReference type="PROSITE" id="PS50076"/>
    </source>
</evidence>
<evidence type="ECO:0000256" key="1">
    <source>
        <dbReference type="ARBA" id="ARBA00023186"/>
    </source>
</evidence>
<evidence type="ECO:0000313" key="5">
    <source>
        <dbReference type="Proteomes" id="UP000226431"/>
    </source>
</evidence>
<dbReference type="SUPFAM" id="SSF46565">
    <property type="entry name" value="Chaperone J-domain"/>
    <property type="match status" value="1"/>
</dbReference>
<keyword evidence="2" id="KW-0472">Membrane</keyword>
<dbReference type="STRING" id="2004952.A0A2C5ZG92"/>
<dbReference type="InterPro" id="IPR036869">
    <property type="entry name" value="J_dom_sf"/>
</dbReference>
<dbReference type="OrthoDB" id="436519at2759"/>
<dbReference type="AlphaFoldDB" id="A0A2C5ZG92"/>
<feature type="transmembrane region" description="Helical" evidence="2">
    <location>
        <begin position="49"/>
        <end position="68"/>
    </location>
</feature>
<dbReference type="SMART" id="SM00271">
    <property type="entry name" value="DnaJ"/>
    <property type="match status" value="1"/>
</dbReference>
<feature type="domain" description="J" evidence="3">
    <location>
        <begin position="76"/>
        <end position="140"/>
    </location>
</feature>
<dbReference type="PANTHER" id="PTHR44360">
    <property type="entry name" value="DNAJ HOMOLOG SUBFAMILY B MEMBER 9"/>
    <property type="match status" value="1"/>
</dbReference>
<evidence type="ECO:0000256" key="2">
    <source>
        <dbReference type="SAM" id="Phobius"/>
    </source>
</evidence>
<protein>
    <recommendedName>
        <fullName evidence="3">J domain-containing protein</fullName>
    </recommendedName>
</protein>
<name>A0A2C5ZG92_9HYPO</name>
<feature type="transmembrane region" description="Helical" evidence="2">
    <location>
        <begin position="6"/>
        <end position="28"/>
    </location>
</feature>
<dbReference type="CDD" id="cd06257">
    <property type="entry name" value="DnaJ"/>
    <property type="match status" value="1"/>
</dbReference>